<dbReference type="RefSeq" id="WP_131447254.1">
    <property type="nucleotide sequence ID" value="NZ_SJZI01000008.1"/>
</dbReference>
<name>A0A4R1BJH1_9BACT</name>
<dbReference type="InterPro" id="IPR002763">
    <property type="entry name" value="DUF72"/>
</dbReference>
<dbReference type="EMBL" id="SJZI01000008">
    <property type="protein sequence ID" value="TCJ17444.1"/>
    <property type="molecule type" value="Genomic_DNA"/>
</dbReference>
<accession>A0A4R1BJH1</accession>
<dbReference type="InterPro" id="IPR036520">
    <property type="entry name" value="UPF0759_sf"/>
</dbReference>
<proteinExistence type="predicted"/>
<dbReference type="OrthoDB" id="9780310at2"/>
<evidence type="ECO:0000313" key="1">
    <source>
        <dbReference type="EMBL" id="TCJ17444.1"/>
    </source>
</evidence>
<dbReference type="Gene3D" id="3.20.20.410">
    <property type="entry name" value="Protein of unknown function UPF0759"/>
    <property type="match status" value="1"/>
</dbReference>
<keyword evidence="2" id="KW-1185">Reference proteome</keyword>
<dbReference type="Pfam" id="PF01904">
    <property type="entry name" value="DUF72"/>
    <property type="match status" value="1"/>
</dbReference>
<evidence type="ECO:0000313" key="2">
    <source>
        <dbReference type="Proteomes" id="UP000295334"/>
    </source>
</evidence>
<dbReference type="PANTHER" id="PTHR30348">
    <property type="entry name" value="UNCHARACTERIZED PROTEIN YECE"/>
    <property type="match status" value="1"/>
</dbReference>
<dbReference type="AlphaFoldDB" id="A0A4R1BJH1"/>
<comment type="caution">
    <text evidence="1">The sequence shown here is derived from an EMBL/GenBank/DDBJ whole genome shotgun (WGS) entry which is preliminary data.</text>
</comment>
<gene>
    <name evidence="1" type="ORF">EPD60_04435</name>
</gene>
<dbReference type="SUPFAM" id="SSF117396">
    <property type="entry name" value="TM1631-like"/>
    <property type="match status" value="1"/>
</dbReference>
<protein>
    <submittedName>
        <fullName evidence="1">DUF72 domain-containing protein</fullName>
    </submittedName>
</protein>
<dbReference type="Proteomes" id="UP000295334">
    <property type="component" value="Unassembled WGS sequence"/>
</dbReference>
<dbReference type="PANTHER" id="PTHR30348:SF4">
    <property type="entry name" value="DUF72 DOMAIN-CONTAINING PROTEIN"/>
    <property type="match status" value="1"/>
</dbReference>
<sequence length="259" mass="29770">MSEEKGNTDLSAPFGGQGASLEWRIGCSGFHYDSWKEIFYPKGLAKSRWLEYYCGHFSTLEINNTFYRFPEPRTLERWYNIAPEGFTFTIKAPQDITHVQRFEGTEDLVELLYRTLSEGLQDKLGCVLFQLPPSQVYDEAFLDRVLGQLSTEYNNVIEFRHPSWWKPSVYDRLHSEGVTFSGSSYPGLSPDVISNAPLIYYRFHGVPKLYYSGYSEEFIGQIVNLVKTDPLARKAYLYFNNTAEAKAPVNAKQAQAMTR</sequence>
<reference evidence="1 2" key="1">
    <citation type="submission" date="2019-03" db="EMBL/GenBank/DDBJ databases">
        <authorList>
            <person name="Kim M.K.M."/>
        </authorList>
    </citation>
    <scope>NUCLEOTIDE SEQUENCE [LARGE SCALE GENOMIC DNA]</scope>
    <source>
        <strain evidence="1 2">17J68-12</strain>
    </source>
</reference>
<organism evidence="1 2">
    <name type="scientific">Flaviaesturariibacter flavus</name>
    <dbReference type="NCBI Taxonomy" id="2502780"/>
    <lineage>
        <taxon>Bacteria</taxon>
        <taxon>Pseudomonadati</taxon>
        <taxon>Bacteroidota</taxon>
        <taxon>Chitinophagia</taxon>
        <taxon>Chitinophagales</taxon>
        <taxon>Chitinophagaceae</taxon>
        <taxon>Flaviaestuariibacter</taxon>
    </lineage>
</organism>